<organism evidence="1 2">
    <name type="scientific">Burkholderia ubonensis</name>
    <dbReference type="NCBI Taxonomy" id="101571"/>
    <lineage>
        <taxon>Bacteria</taxon>
        <taxon>Pseudomonadati</taxon>
        <taxon>Pseudomonadota</taxon>
        <taxon>Betaproteobacteria</taxon>
        <taxon>Burkholderiales</taxon>
        <taxon>Burkholderiaceae</taxon>
        <taxon>Burkholderia</taxon>
        <taxon>Burkholderia cepacia complex</taxon>
    </lineage>
</organism>
<sequence length="62" mass="7189">MVVTKVEVKCDKNDLTGYAEFDAVVYRPPKTSSCQLYFPGDEFQKLDWEDLPPRARPRHDAD</sequence>
<reference evidence="1 2" key="1">
    <citation type="submission" date="2015-11" db="EMBL/GenBank/DDBJ databases">
        <title>Expanding the genomic diversity of Burkholderia species for the development of highly accurate diagnostics.</title>
        <authorList>
            <person name="Sahl J."/>
            <person name="Keim P."/>
            <person name="Wagner D."/>
        </authorList>
    </citation>
    <scope>NUCLEOTIDE SEQUENCE [LARGE SCALE GENOMIC DNA]</scope>
    <source>
        <strain evidence="1 2">MSMB2087WGS</strain>
    </source>
</reference>
<protein>
    <submittedName>
        <fullName evidence="1">Uncharacterized protein</fullName>
    </submittedName>
</protein>
<dbReference type="Proteomes" id="UP000060630">
    <property type="component" value="Unassembled WGS sequence"/>
</dbReference>
<comment type="caution">
    <text evidence="1">The sequence shown here is derived from an EMBL/GenBank/DDBJ whole genome shotgun (WGS) entry which is preliminary data.</text>
</comment>
<dbReference type="AlphaFoldDB" id="A0A106QC66"/>
<accession>A0A106QC66</accession>
<dbReference type="EMBL" id="LPHD01000049">
    <property type="protein sequence ID" value="KWA84141.1"/>
    <property type="molecule type" value="Genomic_DNA"/>
</dbReference>
<evidence type="ECO:0000313" key="2">
    <source>
        <dbReference type="Proteomes" id="UP000060630"/>
    </source>
</evidence>
<name>A0A106QC66_9BURK</name>
<evidence type="ECO:0000313" key="1">
    <source>
        <dbReference type="EMBL" id="KWA84141.1"/>
    </source>
</evidence>
<gene>
    <name evidence="1" type="ORF">WL29_22520</name>
</gene>
<proteinExistence type="predicted"/>